<evidence type="ECO:0000259" key="3">
    <source>
        <dbReference type="PROSITE" id="PS51272"/>
    </source>
</evidence>
<dbReference type="Proteomes" id="UP000323521">
    <property type="component" value="Chromosome"/>
</dbReference>
<dbReference type="OrthoDB" id="174569at2"/>
<evidence type="ECO:0000256" key="1">
    <source>
        <dbReference type="ARBA" id="ARBA00022737"/>
    </source>
</evidence>
<feature type="domain" description="SLH" evidence="3">
    <location>
        <begin position="373"/>
        <end position="436"/>
    </location>
</feature>
<dbReference type="RefSeq" id="WP_148135439.1">
    <property type="nucleotide sequence ID" value="NZ_CP017634.1"/>
</dbReference>
<proteinExistence type="predicted"/>
<dbReference type="Pfam" id="PF13290">
    <property type="entry name" value="CHB_HEX_C_1"/>
    <property type="match status" value="2"/>
</dbReference>
<feature type="chain" id="PRO_5017973521" description="SLH domain-containing protein" evidence="2">
    <location>
        <begin position="32"/>
        <end position="555"/>
    </location>
</feature>
<dbReference type="Pfam" id="PF00395">
    <property type="entry name" value="SLH"/>
    <property type="match status" value="3"/>
</dbReference>
<dbReference type="EMBL" id="CP017634">
    <property type="protein sequence ID" value="ATW26162.1"/>
    <property type="molecule type" value="Genomic_DNA"/>
</dbReference>
<dbReference type="InterPro" id="IPR001119">
    <property type="entry name" value="SLH_dom"/>
</dbReference>
<evidence type="ECO:0000313" key="5">
    <source>
        <dbReference type="Proteomes" id="UP000323521"/>
    </source>
</evidence>
<keyword evidence="5" id="KW-1185">Reference proteome</keyword>
<accession>A0A3G1KUP2</accession>
<evidence type="ECO:0000313" key="4">
    <source>
        <dbReference type="EMBL" id="ATW26162.1"/>
    </source>
</evidence>
<dbReference type="PANTHER" id="PTHR43308">
    <property type="entry name" value="OUTER MEMBRANE PROTEIN ALPHA-RELATED"/>
    <property type="match status" value="1"/>
</dbReference>
<reference evidence="4 5" key="1">
    <citation type="submission" date="2016-10" db="EMBL/GenBank/DDBJ databases">
        <title>Complete Genome Sequence of Peptococcaceae strain DCMF.</title>
        <authorList>
            <person name="Edwards R.J."/>
            <person name="Holland S.I."/>
            <person name="Deshpande N.P."/>
            <person name="Wong Y.K."/>
            <person name="Ertan H."/>
            <person name="Manefield M."/>
            <person name="Russell T.L."/>
            <person name="Lee M.J."/>
        </authorList>
    </citation>
    <scope>NUCLEOTIDE SEQUENCE [LARGE SCALE GENOMIC DNA]</scope>
    <source>
        <strain evidence="4 5">DCMF</strain>
    </source>
</reference>
<dbReference type="AlphaFoldDB" id="A0A3G1KUP2"/>
<dbReference type="PANTHER" id="PTHR43308:SF5">
    <property type="entry name" value="S-LAYER PROTEIN _ PEPTIDOGLYCAN ENDO-BETA-N-ACETYLGLUCOSAMINIDASE"/>
    <property type="match status" value="1"/>
</dbReference>
<name>A0A3G1KUP2_FORW1</name>
<keyword evidence="2" id="KW-0732">Signal</keyword>
<organism evidence="4 5">
    <name type="scientific">Formimonas warabiya</name>
    <dbReference type="NCBI Taxonomy" id="1761012"/>
    <lineage>
        <taxon>Bacteria</taxon>
        <taxon>Bacillati</taxon>
        <taxon>Bacillota</taxon>
        <taxon>Clostridia</taxon>
        <taxon>Eubacteriales</taxon>
        <taxon>Peptococcaceae</taxon>
        <taxon>Candidatus Formimonas</taxon>
    </lineage>
</organism>
<feature type="signal peptide" evidence="2">
    <location>
        <begin position="1"/>
        <end position="31"/>
    </location>
</feature>
<gene>
    <name evidence="4" type="ORF">DCMF_16525</name>
</gene>
<protein>
    <recommendedName>
        <fullName evidence="3">SLH domain-containing protein</fullName>
    </recommendedName>
</protein>
<dbReference type="InterPro" id="IPR051465">
    <property type="entry name" value="Cell_Envelope_Struct_Comp"/>
</dbReference>
<dbReference type="InterPro" id="IPR059177">
    <property type="entry name" value="GH29D-like_dom"/>
</dbReference>
<feature type="domain" description="SLH" evidence="3">
    <location>
        <begin position="498"/>
        <end position="555"/>
    </location>
</feature>
<dbReference type="PROSITE" id="PS51272">
    <property type="entry name" value="SLH"/>
    <property type="match status" value="3"/>
</dbReference>
<evidence type="ECO:0000256" key="2">
    <source>
        <dbReference type="SAM" id="SignalP"/>
    </source>
</evidence>
<sequence>METKRGFNPKLFVSLLVVAILLMGMPGYAQAFDSDTSGNDSTITLDPGENTFTYDVEFNDIEQPFASAEFTITVSDGNYVNVKDITFDRDIRKKASGTALSEPRANGNEIMYSTGFLSTENQFSGKLTVCTIEFSYTGTSPQTVTLNNLKLERFTGNTFDGIPELEETEESWSKTITVTVSSDTPTVAAPTANPLPGVYSSHQSVRLSSATADAEIYYTVDGSEPSDSSTLYYSPITVNSSMTIKAFAVKAGYQDSAVKTFSYTISSDTPTVAAPTASPSPGVYSSHQSVRLSSATADAEIYYTVDGSEPSDSSTLYYSPITVNSSMTIKAFAVKAGYQDSAVKTFSYTISSGGSGGSGGSAPTTNPEQQDGGVTFKDVGVQYSWAQEAISNFVARGVIKGYDDGSFKPGNNVTRADFVVMITRLVDLNVEGNVHFNDIPADQYYTQAIGQASEAGIILGQDNGRFVPLGNITRQDAFLIIYRLLNRLGITDETKASLSSFSDASKVAPYAEQAVSFLVGKGMIQGSNGFLNPTQHITRAETAVILYRIADLFSL</sequence>
<dbReference type="KEGG" id="fwa:DCMF_16525"/>
<feature type="domain" description="SLH" evidence="3">
    <location>
        <begin position="437"/>
        <end position="495"/>
    </location>
</feature>
<keyword evidence="1" id="KW-0677">Repeat</keyword>